<dbReference type="AlphaFoldDB" id="A0AAE1G3J0"/>
<evidence type="ECO:0000313" key="2">
    <source>
        <dbReference type="EMBL" id="KAK3885597.1"/>
    </source>
</evidence>
<comment type="caution">
    <text evidence="2">The sequence shown here is derived from an EMBL/GenBank/DDBJ whole genome shotgun (WGS) entry which is preliminary data.</text>
</comment>
<organism evidence="2 3">
    <name type="scientific">Petrolisthes cinctipes</name>
    <name type="common">Flat porcelain crab</name>
    <dbReference type="NCBI Taxonomy" id="88211"/>
    <lineage>
        <taxon>Eukaryota</taxon>
        <taxon>Metazoa</taxon>
        <taxon>Ecdysozoa</taxon>
        <taxon>Arthropoda</taxon>
        <taxon>Crustacea</taxon>
        <taxon>Multicrustacea</taxon>
        <taxon>Malacostraca</taxon>
        <taxon>Eumalacostraca</taxon>
        <taxon>Eucarida</taxon>
        <taxon>Decapoda</taxon>
        <taxon>Pleocyemata</taxon>
        <taxon>Anomura</taxon>
        <taxon>Galatheoidea</taxon>
        <taxon>Porcellanidae</taxon>
        <taxon>Petrolisthes</taxon>
    </lineage>
</organism>
<name>A0AAE1G3J0_PETCI</name>
<gene>
    <name evidence="2" type="ORF">Pcinc_010189</name>
</gene>
<keyword evidence="3" id="KW-1185">Reference proteome</keyword>
<reference evidence="2" key="1">
    <citation type="submission" date="2023-10" db="EMBL/GenBank/DDBJ databases">
        <title>Genome assemblies of two species of porcelain crab, Petrolisthes cinctipes and Petrolisthes manimaculis (Anomura: Porcellanidae).</title>
        <authorList>
            <person name="Angst P."/>
        </authorList>
    </citation>
    <scope>NUCLEOTIDE SEQUENCE</scope>
    <source>
        <strain evidence="2">PB745_01</strain>
        <tissue evidence="2">Gill</tissue>
    </source>
</reference>
<proteinExistence type="predicted"/>
<evidence type="ECO:0000313" key="3">
    <source>
        <dbReference type="Proteomes" id="UP001286313"/>
    </source>
</evidence>
<evidence type="ECO:0000256" key="1">
    <source>
        <dbReference type="SAM" id="MobiDB-lite"/>
    </source>
</evidence>
<dbReference type="EMBL" id="JAWQEG010000786">
    <property type="protein sequence ID" value="KAK3885597.1"/>
    <property type="molecule type" value="Genomic_DNA"/>
</dbReference>
<accession>A0AAE1G3J0</accession>
<sequence length="184" mass="20076">MGDEARKATVSEAGAPPLLTSDLVPEAPSSPFSPTLDFLPIPCTPQLHGKKAKATRVNTATLVDMVETLLNVNKLKGEGLPGIVKVRNLSILHLLDSAFFSMAGENRHLDILLFLEWDQNSRGTQHKRVPIPAFPVWMGSSRAPTGLFLAKNEQADNLIDPLKVPSHRVDDQTLLLCPVDRGNE</sequence>
<protein>
    <submittedName>
        <fullName evidence="2">Uncharacterized protein</fullName>
    </submittedName>
</protein>
<feature type="region of interest" description="Disordered" evidence="1">
    <location>
        <begin position="1"/>
        <end position="26"/>
    </location>
</feature>
<dbReference type="Proteomes" id="UP001286313">
    <property type="component" value="Unassembled WGS sequence"/>
</dbReference>